<keyword evidence="3" id="KW-0472">Membrane</keyword>
<dbReference type="PANTHER" id="PTHR28074:SF1">
    <property type="entry name" value="ATP SYNTHASE SUBUNIT K, MITOCHONDRIAL"/>
    <property type="match status" value="1"/>
</dbReference>
<reference evidence="4 5" key="1">
    <citation type="submission" date="2013-05" db="EMBL/GenBank/DDBJ databases">
        <title>Drechslerella stenobrocha genome reveals carnivorous origination and mechanical trapping mechanism of predatory fungi.</title>
        <authorList>
            <person name="Liu X."/>
            <person name="Zhang W."/>
            <person name="Liu K."/>
        </authorList>
    </citation>
    <scope>NUCLEOTIDE SEQUENCE [LARGE SCALE GENOMIC DNA]</scope>
    <source>
        <strain evidence="4 5">248</strain>
    </source>
</reference>
<name>W7HVP4_9PEZI</name>
<dbReference type="InterPro" id="IPR021278">
    <property type="entry name" value="ATP19"/>
</dbReference>
<dbReference type="GO" id="GO:0031966">
    <property type="term" value="C:mitochondrial membrane"/>
    <property type="evidence" value="ECO:0007669"/>
    <property type="project" value="UniProtKB-SubCell"/>
</dbReference>
<organism evidence="4 5">
    <name type="scientific">Drechslerella stenobrocha 248</name>
    <dbReference type="NCBI Taxonomy" id="1043628"/>
    <lineage>
        <taxon>Eukaryota</taxon>
        <taxon>Fungi</taxon>
        <taxon>Dikarya</taxon>
        <taxon>Ascomycota</taxon>
        <taxon>Pezizomycotina</taxon>
        <taxon>Orbiliomycetes</taxon>
        <taxon>Orbiliales</taxon>
        <taxon>Orbiliaceae</taxon>
        <taxon>Drechslerella</taxon>
    </lineage>
</organism>
<evidence type="ECO:0000256" key="2">
    <source>
        <dbReference type="ARBA" id="ARBA00023128"/>
    </source>
</evidence>
<sequence>MATLGAVFGISYLSMGGGGKKPQTMPPIQASSKDEENFIQEFIKQAEAEGKAKH</sequence>
<comment type="subcellular location">
    <subcellularLocation>
        <location evidence="1">Mitochondrion membrane</location>
    </subcellularLocation>
</comment>
<dbReference type="OrthoDB" id="2094445at2759"/>
<dbReference type="GO" id="GO:0015986">
    <property type="term" value="P:proton motive force-driven ATP synthesis"/>
    <property type="evidence" value="ECO:0007669"/>
    <property type="project" value="TreeGrafter"/>
</dbReference>
<dbReference type="Pfam" id="PF11022">
    <property type="entry name" value="ATP19"/>
    <property type="match status" value="1"/>
</dbReference>
<gene>
    <name evidence="4" type="ORF">DRE_07179</name>
</gene>
<accession>W7HVP4</accession>
<dbReference type="AlphaFoldDB" id="W7HVP4"/>
<evidence type="ECO:0000313" key="5">
    <source>
        <dbReference type="Proteomes" id="UP000024837"/>
    </source>
</evidence>
<evidence type="ECO:0000313" key="4">
    <source>
        <dbReference type="EMBL" id="EWC44122.1"/>
    </source>
</evidence>
<dbReference type="EMBL" id="KI966446">
    <property type="protein sequence ID" value="EWC44122.1"/>
    <property type="molecule type" value="Genomic_DNA"/>
</dbReference>
<evidence type="ECO:0000256" key="3">
    <source>
        <dbReference type="ARBA" id="ARBA00023136"/>
    </source>
</evidence>
<keyword evidence="5" id="KW-1185">Reference proteome</keyword>
<proteinExistence type="predicted"/>
<dbReference type="PANTHER" id="PTHR28074">
    <property type="entry name" value="ATP SYNTHASE SUBUNIT K, MITOCHONDRIAL"/>
    <property type="match status" value="1"/>
</dbReference>
<evidence type="ECO:0000256" key="1">
    <source>
        <dbReference type="ARBA" id="ARBA00004325"/>
    </source>
</evidence>
<dbReference type="HOGENOM" id="CLU_172736_1_1_1"/>
<dbReference type="Proteomes" id="UP000024837">
    <property type="component" value="Unassembled WGS sequence"/>
</dbReference>
<protein>
    <submittedName>
        <fullName evidence="4">Uncharacterized protein</fullName>
    </submittedName>
</protein>
<keyword evidence="2" id="KW-0496">Mitochondrion</keyword>